<dbReference type="RefSeq" id="WP_018383045.1">
    <property type="nucleotide sequence ID" value="NZ_LLZU01000035.1"/>
</dbReference>
<dbReference type="EMBL" id="LLZU01000035">
    <property type="protein sequence ID" value="KRV47903.1"/>
    <property type="molecule type" value="Genomic_DNA"/>
</dbReference>
<dbReference type="OrthoDB" id="4288416at2"/>
<accession>A0A0T6LPW3</accession>
<sequence length="63" mass="6626">MSEIHWQKSSFCGNGGNSCLELARAADAVLIRESEVPDAVLATSPPVLRALLLGLKAGEFDLG</sequence>
<evidence type="ECO:0000313" key="2">
    <source>
        <dbReference type="EMBL" id="KRV47903.1"/>
    </source>
</evidence>
<dbReference type="InterPro" id="IPR007278">
    <property type="entry name" value="DUF397"/>
</dbReference>
<dbReference type="AlphaFoldDB" id="A0A0T6LPW3"/>
<proteinExistence type="predicted"/>
<evidence type="ECO:0000313" key="3">
    <source>
        <dbReference type="Proteomes" id="UP000050867"/>
    </source>
</evidence>
<name>A0A0T6LPW3_WENVI</name>
<reference evidence="2 3" key="1">
    <citation type="submission" date="2015-10" db="EMBL/GenBank/DDBJ databases">
        <title>Draft genome sequence of pyrrolomycin-producing Streptomyces vitaminophilus.</title>
        <authorList>
            <person name="Graham D.E."/>
            <person name="Mahan K.M."/>
            <person name="Klingeman D.M."/>
            <person name="Hettich R.L."/>
            <person name="Parry R.J."/>
        </authorList>
    </citation>
    <scope>NUCLEOTIDE SEQUENCE [LARGE SCALE GENOMIC DNA]</scope>
    <source>
        <strain evidence="2 3">ATCC 31673</strain>
    </source>
</reference>
<feature type="domain" description="DUF397" evidence="1">
    <location>
        <begin position="5"/>
        <end position="56"/>
    </location>
</feature>
<dbReference type="Pfam" id="PF04149">
    <property type="entry name" value="DUF397"/>
    <property type="match status" value="1"/>
</dbReference>
<comment type="caution">
    <text evidence="2">The sequence shown here is derived from an EMBL/GenBank/DDBJ whole genome shotgun (WGS) entry which is preliminary data.</text>
</comment>
<protein>
    <submittedName>
        <fullName evidence="2">Toxin-antitoxin system, toxin component</fullName>
    </submittedName>
</protein>
<dbReference type="Proteomes" id="UP000050867">
    <property type="component" value="Unassembled WGS sequence"/>
</dbReference>
<evidence type="ECO:0000259" key="1">
    <source>
        <dbReference type="Pfam" id="PF04149"/>
    </source>
</evidence>
<gene>
    <name evidence="2" type="ORF">AQ490_06005</name>
</gene>
<organism evidence="2 3">
    <name type="scientific">Wenjunlia vitaminophila</name>
    <name type="common">Streptomyces vitaminophilus</name>
    <dbReference type="NCBI Taxonomy" id="76728"/>
    <lineage>
        <taxon>Bacteria</taxon>
        <taxon>Bacillati</taxon>
        <taxon>Actinomycetota</taxon>
        <taxon>Actinomycetes</taxon>
        <taxon>Kitasatosporales</taxon>
        <taxon>Streptomycetaceae</taxon>
        <taxon>Wenjunlia</taxon>
    </lineage>
</organism>
<keyword evidence="3" id="KW-1185">Reference proteome</keyword>